<dbReference type="SUPFAM" id="SSF49899">
    <property type="entry name" value="Concanavalin A-like lectins/glucanases"/>
    <property type="match status" value="1"/>
</dbReference>
<dbReference type="EMBL" id="LHYI01000032">
    <property type="protein sequence ID" value="KXB08081.1"/>
    <property type="molecule type" value="Genomic_DNA"/>
</dbReference>
<dbReference type="Pfam" id="PF13385">
    <property type="entry name" value="Laminin_G_3"/>
    <property type="match status" value="1"/>
</dbReference>
<reference evidence="1 2" key="1">
    <citation type="journal article" date="2016" name="Sci. Rep.">
        <title>Metabolic traits of an uncultured archaeal lineage -MSBL1- from brine pools of the Red Sea.</title>
        <authorList>
            <person name="Mwirichia R."/>
            <person name="Alam I."/>
            <person name="Rashid M."/>
            <person name="Vinu M."/>
            <person name="Ba-Alawi W."/>
            <person name="Anthony Kamau A."/>
            <person name="Kamanda Ngugi D."/>
            <person name="Goker M."/>
            <person name="Klenk H.P."/>
            <person name="Bajic V."/>
            <person name="Stingl U."/>
        </authorList>
    </citation>
    <scope>NUCLEOTIDE SEQUENCE [LARGE SCALE GENOMIC DNA]</scope>
    <source>
        <strain evidence="1">SCGC-AAA382M17</strain>
    </source>
</reference>
<sequence>MYINGIEESSEDAAGSIETSALDLVIGEEFNGTIDELRIYNRALSEGEIERIYERTKSSSFDSETIESGTWQSLIWNSGGSSKQQINSFETTCSIGSDEEVLVRIGIDTDDDGTIDEWSHSAGNGVSLSDGSNSLGSSNFGLSSGYNYQVEYQLSVTDSDTTHSPSVQDYTLQVK</sequence>
<dbReference type="Proteomes" id="UP000070633">
    <property type="component" value="Unassembled WGS sequence"/>
</dbReference>
<organism evidence="1 2">
    <name type="scientific">candidate division MSBL1 archaeon SCGC-AAA382M17</name>
    <dbReference type="NCBI Taxonomy" id="1698284"/>
    <lineage>
        <taxon>Archaea</taxon>
        <taxon>Methanobacteriati</taxon>
        <taxon>Methanobacteriota</taxon>
        <taxon>candidate division MSBL1</taxon>
    </lineage>
</organism>
<evidence type="ECO:0008006" key="3">
    <source>
        <dbReference type="Google" id="ProtNLM"/>
    </source>
</evidence>
<name>A0ABR5TJC1_9EURY</name>
<evidence type="ECO:0000313" key="1">
    <source>
        <dbReference type="EMBL" id="KXB08081.1"/>
    </source>
</evidence>
<proteinExistence type="predicted"/>
<evidence type="ECO:0000313" key="2">
    <source>
        <dbReference type="Proteomes" id="UP000070633"/>
    </source>
</evidence>
<keyword evidence="2" id="KW-1185">Reference proteome</keyword>
<protein>
    <recommendedName>
        <fullName evidence="3">LamG-like jellyroll fold domain-containing protein</fullName>
    </recommendedName>
</protein>
<gene>
    <name evidence="1" type="ORF">AKJ55_01470</name>
</gene>
<dbReference type="InterPro" id="IPR013320">
    <property type="entry name" value="ConA-like_dom_sf"/>
</dbReference>
<comment type="caution">
    <text evidence="1">The sequence shown here is derived from an EMBL/GenBank/DDBJ whole genome shotgun (WGS) entry which is preliminary data.</text>
</comment>
<dbReference type="Gene3D" id="2.60.120.200">
    <property type="match status" value="1"/>
</dbReference>
<accession>A0ABR5TJC1</accession>